<protein>
    <submittedName>
        <fullName evidence="1">Uncharacterized protein</fullName>
    </submittedName>
</protein>
<dbReference type="AlphaFoldDB" id="A0AAN1XY68"/>
<proteinExistence type="predicted"/>
<evidence type="ECO:0000313" key="1">
    <source>
        <dbReference type="EMBL" id="BDE07119.1"/>
    </source>
</evidence>
<name>A0AAN1XY68_UNVUL</name>
<dbReference type="KEGG" id="vab:WPS_23950"/>
<sequence length="181" mass="19392">MTQYYSTAAGAITNPKQQFGGEWFDNSAVPKQPSGSAIAAEAVRAAAHFGYNFDASYIVQLPHGAFNHLGYCAYHSVTSSPSGDVHYTDLPYQPDFPGCGTNTVNTGAQGLLDITSETAVHEVAETQTDPDTRTGWFDQYGNEIGDYCSFINLQNIKLSTGTFAIQPLWSNAANGCAASYP</sequence>
<dbReference type="EMBL" id="AP025523">
    <property type="protein sequence ID" value="BDE07119.1"/>
    <property type="molecule type" value="Genomic_DNA"/>
</dbReference>
<dbReference type="Proteomes" id="UP001317532">
    <property type="component" value="Chromosome"/>
</dbReference>
<dbReference type="RefSeq" id="WP_317994731.1">
    <property type="nucleotide sequence ID" value="NZ_AP025523.1"/>
</dbReference>
<reference evidence="1 2" key="1">
    <citation type="journal article" date="2022" name="ISME Commun">
        <title>Vulcanimicrobium alpinus gen. nov. sp. nov., the first cultivated representative of the candidate phylum 'Eremiobacterota', is a metabolically versatile aerobic anoxygenic phototroph.</title>
        <authorList>
            <person name="Yabe S."/>
            <person name="Muto K."/>
            <person name="Abe K."/>
            <person name="Yokota A."/>
            <person name="Staudigel H."/>
            <person name="Tebo B.M."/>
        </authorList>
    </citation>
    <scope>NUCLEOTIDE SEQUENCE [LARGE SCALE GENOMIC DNA]</scope>
    <source>
        <strain evidence="1 2">WC8-2</strain>
    </source>
</reference>
<accession>A0AAN1XY68</accession>
<evidence type="ECO:0000313" key="2">
    <source>
        <dbReference type="Proteomes" id="UP001317532"/>
    </source>
</evidence>
<gene>
    <name evidence="1" type="ORF">WPS_23950</name>
</gene>
<organism evidence="1 2">
    <name type="scientific">Vulcanimicrobium alpinum</name>
    <dbReference type="NCBI Taxonomy" id="3016050"/>
    <lineage>
        <taxon>Bacteria</taxon>
        <taxon>Bacillati</taxon>
        <taxon>Vulcanimicrobiota</taxon>
        <taxon>Vulcanimicrobiia</taxon>
        <taxon>Vulcanimicrobiales</taxon>
        <taxon>Vulcanimicrobiaceae</taxon>
        <taxon>Vulcanimicrobium</taxon>
    </lineage>
</organism>
<keyword evidence="2" id="KW-1185">Reference proteome</keyword>